<gene>
    <name evidence="1" type="ORF">J2S77_002172</name>
</gene>
<dbReference type="Proteomes" id="UP001224359">
    <property type="component" value="Unassembled WGS sequence"/>
</dbReference>
<accession>A0ABT9VH66</accession>
<comment type="caution">
    <text evidence="1">The sequence shown here is derived from an EMBL/GenBank/DDBJ whole genome shotgun (WGS) entry which is preliminary data.</text>
</comment>
<dbReference type="EMBL" id="JAUSTQ010000009">
    <property type="protein sequence ID" value="MDQ0160170.1"/>
    <property type="molecule type" value="Genomic_DNA"/>
</dbReference>
<organism evidence="1 2">
    <name type="scientific">Alkalibacillus salilacus</name>
    <dbReference type="NCBI Taxonomy" id="284582"/>
    <lineage>
        <taxon>Bacteria</taxon>
        <taxon>Bacillati</taxon>
        <taxon>Bacillota</taxon>
        <taxon>Bacilli</taxon>
        <taxon>Bacillales</taxon>
        <taxon>Bacillaceae</taxon>
        <taxon>Alkalibacillus</taxon>
    </lineage>
</organism>
<keyword evidence="2" id="KW-1185">Reference proteome</keyword>
<proteinExistence type="predicted"/>
<name>A0ABT9VH66_9BACI</name>
<evidence type="ECO:0000313" key="2">
    <source>
        <dbReference type="Proteomes" id="UP001224359"/>
    </source>
</evidence>
<sequence length="202" mass="24071">MILTKLTFHLTITYAHKQQDIFMKMTWMNQAIFKRTIPLIQLDDHLSLNIEEKDQMWHQPTKEKKKHYSTDDVKEQVSLVNRVVDITQDVFPRIRRLLKDMTLHHFSWSSEIGMKAADHTAVLVSITNVLKSVGCRTLAQLLQSQEHLEYHVTPNYQRALFKTHFECIISIRISHIIRNAFSIVWQYYKLKRWNSNERTSYS</sequence>
<reference evidence="1 2" key="1">
    <citation type="submission" date="2023-07" db="EMBL/GenBank/DDBJ databases">
        <title>Genomic Encyclopedia of Type Strains, Phase IV (KMG-IV): sequencing the most valuable type-strain genomes for metagenomic binning, comparative biology and taxonomic classification.</title>
        <authorList>
            <person name="Goeker M."/>
        </authorList>
    </citation>
    <scope>NUCLEOTIDE SEQUENCE [LARGE SCALE GENOMIC DNA]</scope>
    <source>
        <strain evidence="1 2">DSM 16460</strain>
    </source>
</reference>
<evidence type="ECO:0000313" key="1">
    <source>
        <dbReference type="EMBL" id="MDQ0160170.1"/>
    </source>
</evidence>
<protein>
    <submittedName>
        <fullName evidence="1">Uncharacterized protein</fullName>
    </submittedName>
</protein>